<dbReference type="PANTHER" id="PTHR31623:SF122">
    <property type="entry name" value="HXXXD-TYPE ACYL-TRANSFERASE FAMILY PROTEIN"/>
    <property type="match status" value="1"/>
</dbReference>
<keyword evidence="2" id="KW-0808">Transferase</keyword>
<dbReference type="Proteomes" id="UP001634007">
    <property type="component" value="Unassembled WGS sequence"/>
</dbReference>
<accession>A0ABD3JNS5</accession>
<dbReference type="Pfam" id="PF02458">
    <property type="entry name" value="Transferase"/>
    <property type="match status" value="1"/>
</dbReference>
<proteinExistence type="inferred from homology"/>
<reference evidence="4 5" key="1">
    <citation type="submission" date="2024-11" db="EMBL/GenBank/DDBJ databases">
        <title>Chromosome-level genome assembly of Eucalyptus globulus Labill. provides insights into its genome evolution.</title>
        <authorList>
            <person name="Li X."/>
        </authorList>
    </citation>
    <scope>NUCLEOTIDE SEQUENCE [LARGE SCALE GENOMIC DNA]</scope>
    <source>
        <strain evidence="4">CL2024</strain>
        <tissue evidence="4">Fresh tender leaves</tissue>
    </source>
</reference>
<organism evidence="4 5">
    <name type="scientific">Eucalyptus globulus</name>
    <name type="common">Tasmanian blue gum</name>
    <dbReference type="NCBI Taxonomy" id="34317"/>
    <lineage>
        <taxon>Eukaryota</taxon>
        <taxon>Viridiplantae</taxon>
        <taxon>Streptophyta</taxon>
        <taxon>Embryophyta</taxon>
        <taxon>Tracheophyta</taxon>
        <taxon>Spermatophyta</taxon>
        <taxon>Magnoliopsida</taxon>
        <taxon>eudicotyledons</taxon>
        <taxon>Gunneridae</taxon>
        <taxon>Pentapetalae</taxon>
        <taxon>rosids</taxon>
        <taxon>malvids</taxon>
        <taxon>Myrtales</taxon>
        <taxon>Myrtaceae</taxon>
        <taxon>Myrtoideae</taxon>
        <taxon>Eucalypteae</taxon>
        <taxon>Eucalyptus</taxon>
    </lineage>
</organism>
<evidence type="ECO:0000256" key="2">
    <source>
        <dbReference type="ARBA" id="ARBA00022679"/>
    </source>
</evidence>
<evidence type="ECO:0000256" key="3">
    <source>
        <dbReference type="ARBA" id="ARBA00023315"/>
    </source>
</evidence>
<keyword evidence="5" id="KW-1185">Reference proteome</keyword>
<dbReference type="GO" id="GO:0016746">
    <property type="term" value="F:acyltransferase activity"/>
    <property type="evidence" value="ECO:0007669"/>
    <property type="project" value="UniProtKB-KW"/>
</dbReference>
<dbReference type="PANTHER" id="PTHR31623">
    <property type="entry name" value="F21J9.9"/>
    <property type="match status" value="1"/>
</dbReference>
<name>A0ABD3JNS5_EUCGL</name>
<protein>
    <submittedName>
        <fullName evidence="4">Uncharacterized protein</fullName>
    </submittedName>
</protein>
<keyword evidence="3" id="KW-0012">Acyltransferase</keyword>
<dbReference type="InterPro" id="IPR023213">
    <property type="entry name" value="CAT-like_dom_sf"/>
</dbReference>
<dbReference type="Gene3D" id="3.30.559.10">
    <property type="entry name" value="Chloramphenicol acetyltransferase-like domain"/>
    <property type="match status" value="2"/>
</dbReference>
<evidence type="ECO:0000256" key="1">
    <source>
        <dbReference type="ARBA" id="ARBA00009861"/>
    </source>
</evidence>
<evidence type="ECO:0000313" key="4">
    <source>
        <dbReference type="EMBL" id="KAL3728643.1"/>
    </source>
</evidence>
<dbReference type="AlphaFoldDB" id="A0ABD3JNS5"/>
<sequence>MEMMKVEIISKETIRPSSPTPAHLRRFALSAFDQFAPPVYIPLVLFYANAPCDGPESREILGRMKRSLSETLARFYPFAGRIVDNVCVDCTDEGADYFEARVTGIGLKEILQSPDPDVLKLFLPVDIESPGSFHGRLVSVQLSFFNSGGVAVGVCLSHKIADTSTLSSFLHSWAAVARGGGSVAELPLPDLSTASTLFPSSEALSSLRPVKMMKQKSQSRRYGFGASEIAALRARAASATAAQPTRVEAISAVIWKCAMESAASSGRSLLAQAVNIRKRTEPPLPPSSVGCLISYFTAKVDENDEHHEKDLLPLLVAKMREGMEDFFENNAKKFGGSESFSTMCELNKAVGELMSTYGPSFYGITSWCRFGLYEVDFGWGKPEWTSLCRSEQMNVVVLTDARDGQGAEAWVTLGEAEMAAFEKHQDLLRYAAPNPSAWTGPHEP</sequence>
<dbReference type="EMBL" id="JBJKBG010000008">
    <property type="protein sequence ID" value="KAL3728643.1"/>
    <property type="molecule type" value="Genomic_DNA"/>
</dbReference>
<gene>
    <name evidence="4" type="ORF">ACJRO7_033253</name>
</gene>
<comment type="caution">
    <text evidence="4">The sequence shown here is derived from an EMBL/GenBank/DDBJ whole genome shotgun (WGS) entry which is preliminary data.</text>
</comment>
<evidence type="ECO:0000313" key="5">
    <source>
        <dbReference type="Proteomes" id="UP001634007"/>
    </source>
</evidence>
<comment type="similarity">
    <text evidence="1">Belongs to the plant acyltransferase family.</text>
</comment>